<dbReference type="PROSITE" id="PS50994">
    <property type="entry name" value="INTEGRASE"/>
    <property type="match status" value="1"/>
</dbReference>
<dbReference type="Pfam" id="PF00665">
    <property type="entry name" value="rve"/>
    <property type="match status" value="1"/>
</dbReference>
<dbReference type="InterPro" id="IPR012337">
    <property type="entry name" value="RNaseH-like_sf"/>
</dbReference>
<feature type="domain" description="Integrase catalytic" evidence="1">
    <location>
        <begin position="95"/>
        <end position="262"/>
    </location>
</feature>
<dbReference type="EMBL" id="KQ483478">
    <property type="protein sequence ID" value="KYP49357.1"/>
    <property type="molecule type" value="Genomic_DNA"/>
</dbReference>
<evidence type="ECO:0000313" key="3">
    <source>
        <dbReference type="Proteomes" id="UP000075243"/>
    </source>
</evidence>
<protein>
    <submittedName>
        <fullName evidence="2">Pol polyprotein</fullName>
    </submittedName>
</protein>
<dbReference type="AlphaFoldDB" id="A0A151S3M6"/>
<dbReference type="Pfam" id="PF17921">
    <property type="entry name" value="Integrase_H2C2"/>
    <property type="match status" value="1"/>
</dbReference>
<dbReference type="InterPro" id="IPR036397">
    <property type="entry name" value="RNaseH_sf"/>
</dbReference>
<gene>
    <name evidence="2" type="ORF">KK1_028900</name>
</gene>
<dbReference type="SUPFAM" id="SSF53098">
    <property type="entry name" value="Ribonuclease H-like"/>
    <property type="match status" value="1"/>
</dbReference>
<reference evidence="2" key="1">
    <citation type="journal article" date="2012" name="Nat. Biotechnol.">
        <title>Draft genome sequence of pigeonpea (Cajanus cajan), an orphan legume crop of resource-poor farmers.</title>
        <authorList>
            <person name="Varshney R.K."/>
            <person name="Chen W."/>
            <person name="Li Y."/>
            <person name="Bharti A.K."/>
            <person name="Saxena R.K."/>
            <person name="Schlueter J.A."/>
            <person name="Donoghue M.T."/>
            <person name="Azam S."/>
            <person name="Fan G."/>
            <person name="Whaley A.M."/>
            <person name="Farmer A.D."/>
            <person name="Sheridan J."/>
            <person name="Iwata A."/>
            <person name="Tuteja R."/>
            <person name="Penmetsa R.V."/>
            <person name="Wu W."/>
            <person name="Upadhyaya H.D."/>
            <person name="Yang S.P."/>
            <person name="Shah T."/>
            <person name="Saxena K.B."/>
            <person name="Michael T."/>
            <person name="McCombie W.R."/>
            <person name="Yang B."/>
            <person name="Zhang G."/>
            <person name="Yang H."/>
            <person name="Wang J."/>
            <person name="Spillane C."/>
            <person name="Cook D.R."/>
            <person name="May G.D."/>
            <person name="Xu X."/>
            <person name="Jackson S.A."/>
        </authorList>
    </citation>
    <scope>NUCLEOTIDE SEQUENCE [LARGE SCALE GENOMIC DNA]</scope>
</reference>
<dbReference type="InterPro" id="IPR041588">
    <property type="entry name" value="Integrase_H2C2"/>
</dbReference>
<dbReference type="Gramene" id="C.cajan_28523.t">
    <property type="protein sequence ID" value="C.cajan_28523.t"/>
    <property type="gene ID" value="C.cajan_28523"/>
</dbReference>
<dbReference type="InterPro" id="IPR001584">
    <property type="entry name" value="Integrase_cat-core"/>
</dbReference>
<sequence>MANFKATGIILEDYTWQQKKKFFRDANYYVWNDPYLFKNILWHCHNSPYGGHFNGERTAAKVLQSGFFWPTLFKDAYDHAKSCDRCQRIGNISKRHELPLQNMLEVEVFDCWGIDFMGPLPSSYSNEYILVAVDYVSKWVEAVAAQKNDSKTVIKFLKKNIFSRFGVPRVLVSDGGTHFCNAQLKKVLEHYDVRHKVASPYHLQTNGQAEVSNREIKRILEKTVNVSRIDWALKLDDALWAYRTAYKTPLGLSPFQMVYGKACHLPVEMEHKAYWAIRFLNFDPTQSVEKRQLQLNELEELRLNAYESAKHYKERTKLYHDWKILKREFHPEQLMLLYNSWLRLFPRKLKSKWLGPFRVKQVKPHGAIQVEDVSSKESWVVNGQRLKLYLGGEIERAYFTVALEDP</sequence>
<evidence type="ECO:0000259" key="1">
    <source>
        <dbReference type="PROSITE" id="PS50994"/>
    </source>
</evidence>
<keyword evidence="3" id="KW-1185">Reference proteome</keyword>
<accession>A0A151S3M6</accession>
<dbReference type="GO" id="GO:0015074">
    <property type="term" value="P:DNA integration"/>
    <property type="evidence" value="ECO:0007669"/>
    <property type="project" value="InterPro"/>
</dbReference>
<dbReference type="Proteomes" id="UP000075243">
    <property type="component" value="Unassembled WGS sequence"/>
</dbReference>
<proteinExistence type="predicted"/>
<dbReference type="PANTHER" id="PTHR47266">
    <property type="entry name" value="ENDONUCLEASE-RELATED"/>
    <property type="match status" value="1"/>
</dbReference>
<dbReference type="OMA" id="AISACHP"/>
<dbReference type="GO" id="GO:0003676">
    <property type="term" value="F:nucleic acid binding"/>
    <property type="evidence" value="ECO:0007669"/>
    <property type="project" value="InterPro"/>
</dbReference>
<organism evidence="2 3">
    <name type="scientific">Cajanus cajan</name>
    <name type="common">Pigeon pea</name>
    <name type="synonym">Cajanus indicus</name>
    <dbReference type="NCBI Taxonomy" id="3821"/>
    <lineage>
        <taxon>Eukaryota</taxon>
        <taxon>Viridiplantae</taxon>
        <taxon>Streptophyta</taxon>
        <taxon>Embryophyta</taxon>
        <taxon>Tracheophyta</taxon>
        <taxon>Spermatophyta</taxon>
        <taxon>Magnoliopsida</taxon>
        <taxon>eudicotyledons</taxon>
        <taxon>Gunneridae</taxon>
        <taxon>Pentapetalae</taxon>
        <taxon>rosids</taxon>
        <taxon>fabids</taxon>
        <taxon>Fabales</taxon>
        <taxon>Fabaceae</taxon>
        <taxon>Papilionoideae</taxon>
        <taxon>50 kb inversion clade</taxon>
        <taxon>NPAAA clade</taxon>
        <taxon>indigoferoid/millettioid clade</taxon>
        <taxon>Phaseoleae</taxon>
        <taxon>Cajanus</taxon>
    </lineage>
</organism>
<name>A0A151S3M6_CAJCA</name>
<dbReference type="InterPro" id="IPR052160">
    <property type="entry name" value="Gypsy_RT_Integrase-like"/>
</dbReference>
<evidence type="ECO:0000313" key="2">
    <source>
        <dbReference type="EMBL" id="KYP49357.1"/>
    </source>
</evidence>
<dbReference type="Gene3D" id="3.30.420.10">
    <property type="entry name" value="Ribonuclease H-like superfamily/Ribonuclease H"/>
    <property type="match status" value="1"/>
</dbReference>
<dbReference type="Gene3D" id="1.10.340.70">
    <property type="match status" value="1"/>
</dbReference>